<dbReference type="OrthoDB" id="2098203at2759"/>
<dbReference type="EMBL" id="KV407465">
    <property type="protein sequence ID" value="KZF19803.1"/>
    <property type="molecule type" value="Genomic_DNA"/>
</dbReference>
<dbReference type="Gene3D" id="6.10.250.3440">
    <property type="match status" value="1"/>
</dbReference>
<evidence type="ECO:0000256" key="1">
    <source>
        <dbReference type="ARBA" id="ARBA00004173"/>
    </source>
</evidence>
<dbReference type="STRING" id="1328760.A0A165A111"/>
<evidence type="ECO:0000256" key="8">
    <source>
        <dbReference type="SAM" id="Coils"/>
    </source>
</evidence>
<dbReference type="FunCoup" id="A0A165A111">
    <property type="interactions" value="216"/>
</dbReference>
<dbReference type="Proteomes" id="UP000076632">
    <property type="component" value="Unassembled WGS sequence"/>
</dbReference>
<name>A0A165A111_XYLHT</name>
<comment type="subcellular location">
    <subcellularLocation>
        <location evidence="1">Mitochondrion</location>
    </subcellularLocation>
</comment>
<protein>
    <recommendedName>
        <fullName evidence="7">Large ribosomal subunit protein mL40</fullName>
    </recommendedName>
</protein>
<dbReference type="GO" id="GO:0032543">
    <property type="term" value="P:mitochondrial translation"/>
    <property type="evidence" value="ECO:0007669"/>
    <property type="project" value="InterPro"/>
</dbReference>
<evidence type="ECO:0000313" key="11">
    <source>
        <dbReference type="Proteomes" id="UP000076632"/>
    </source>
</evidence>
<keyword evidence="11" id="KW-1185">Reference proteome</keyword>
<sequence length="179" mass="20694">MNVLSSFRSLFRPSPSITSSSSSSTIFSSLWKPSSPSSSILTRHAAAPFSSTPRAMARDKGRPRTDKRITLIRYHLMHPMTPRPLRFSRLRSLRHWTIHRAWLLYRRQQLQAKERSLERQYNSMRDACEELRAHSGPEGARLFRASQSKKGIWQGVPVEYARLQTDGPPRDGFNEGWTR</sequence>
<dbReference type="GO" id="GO:0005739">
    <property type="term" value="C:mitochondrion"/>
    <property type="evidence" value="ECO:0007669"/>
    <property type="project" value="UniProtKB-SubCell"/>
</dbReference>
<dbReference type="InterPro" id="IPR019192">
    <property type="entry name" value="Ribosomal_mL40"/>
</dbReference>
<dbReference type="OMA" id="FTDMFPI"/>
<dbReference type="AlphaFoldDB" id="A0A165A111"/>
<evidence type="ECO:0000256" key="2">
    <source>
        <dbReference type="ARBA" id="ARBA00009360"/>
    </source>
</evidence>
<accession>A0A165A111</accession>
<dbReference type="GeneID" id="28901708"/>
<evidence type="ECO:0000256" key="7">
    <source>
        <dbReference type="ARBA" id="ARBA00035192"/>
    </source>
</evidence>
<proteinExistence type="inferred from homology"/>
<feature type="region of interest" description="Disordered" evidence="9">
    <location>
        <begin position="33"/>
        <end position="63"/>
    </location>
</feature>
<dbReference type="PANTHER" id="PTHR39150">
    <property type="entry name" value="54S RIBOSOMAL PROTEIN L28, MITOCHONDRIAL"/>
    <property type="match status" value="1"/>
</dbReference>
<comment type="similarity">
    <text evidence="2">Belongs to the mitochondrion-specific ribosomal protein mL40 family.</text>
</comment>
<evidence type="ECO:0000313" key="10">
    <source>
        <dbReference type="EMBL" id="KZF19803.1"/>
    </source>
</evidence>
<evidence type="ECO:0000256" key="9">
    <source>
        <dbReference type="SAM" id="MobiDB-lite"/>
    </source>
</evidence>
<dbReference type="GO" id="GO:1990904">
    <property type="term" value="C:ribonucleoprotein complex"/>
    <property type="evidence" value="ECO:0007669"/>
    <property type="project" value="UniProtKB-KW"/>
</dbReference>
<dbReference type="InParanoid" id="A0A165A111"/>
<keyword evidence="6" id="KW-0687">Ribonucleoprotein</keyword>
<evidence type="ECO:0000256" key="5">
    <source>
        <dbReference type="ARBA" id="ARBA00023128"/>
    </source>
</evidence>
<dbReference type="Pfam" id="PF09812">
    <property type="entry name" value="MRP-L28"/>
    <property type="match status" value="1"/>
</dbReference>
<keyword evidence="4" id="KW-0689">Ribosomal protein</keyword>
<feature type="coiled-coil region" evidence="8">
    <location>
        <begin position="107"/>
        <end position="134"/>
    </location>
</feature>
<dbReference type="GO" id="GO:0003735">
    <property type="term" value="F:structural constituent of ribosome"/>
    <property type="evidence" value="ECO:0007669"/>
    <property type="project" value="InterPro"/>
</dbReference>
<evidence type="ECO:0000256" key="4">
    <source>
        <dbReference type="ARBA" id="ARBA00022980"/>
    </source>
</evidence>
<dbReference type="InterPro" id="IPR042831">
    <property type="entry name" value="Ribosomal_mL40_fung"/>
</dbReference>
<keyword evidence="8" id="KW-0175">Coiled coil</keyword>
<dbReference type="PANTHER" id="PTHR39150:SF1">
    <property type="entry name" value="LARGE RIBOSOMAL SUBUNIT PROTEIN ML40"/>
    <property type="match status" value="1"/>
</dbReference>
<dbReference type="GO" id="GO:0005840">
    <property type="term" value="C:ribosome"/>
    <property type="evidence" value="ECO:0007669"/>
    <property type="project" value="UniProtKB-KW"/>
</dbReference>
<keyword evidence="5" id="KW-0496">Mitochondrion</keyword>
<evidence type="ECO:0000256" key="6">
    <source>
        <dbReference type="ARBA" id="ARBA00023274"/>
    </source>
</evidence>
<evidence type="ECO:0000256" key="3">
    <source>
        <dbReference type="ARBA" id="ARBA00022946"/>
    </source>
</evidence>
<dbReference type="RefSeq" id="XP_018185358.1">
    <property type="nucleotide sequence ID" value="XM_018336571.1"/>
</dbReference>
<organism evidence="10 11">
    <name type="scientific">Xylona heveae (strain CBS 132557 / TC161)</name>
    <dbReference type="NCBI Taxonomy" id="1328760"/>
    <lineage>
        <taxon>Eukaryota</taxon>
        <taxon>Fungi</taxon>
        <taxon>Dikarya</taxon>
        <taxon>Ascomycota</taxon>
        <taxon>Pezizomycotina</taxon>
        <taxon>Xylonomycetes</taxon>
        <taxon>Xylonales</taxon>
        <taxon>Xylonaceae</taxon>
        <taxon>Xylona</taxon>
    </lineage>
</organism>
<gene>
    <name evidence="10" type="ORF">L228DRAFT_41244</name>
</gene>
<reference evidence="10 11" key="1">
    <citation type="journal article" date="2016" name="Fungal Biol.">
        <title>The genome of Xylona heveae provides a window into fungal endophytism.</title>
        <authorList>
            <person name="Gazis R."/>
            <person name="Kuo A."/>
            <person name="Riley R."/>
            <person name="LaButti K."/>
            <person name="Lipzen A."/>
            <person name="Lin J."/>
            <person name="Amirebrahimi M."/>
            <person name="Hesse C.N."/>
            <person name="Spatafora J.W."/>
            <person name="Henrissat B."/>
            <person name="Hainaut M."/>
            <person name="Grigoriev I.V."/>
            <person name="Hibbett D.S."/>
        </authorList>
    </citation>
    <scope>NUCLEOTIDE SEQUENCE [LARGE SCALE GENOMIC DNA]</scope>
    <source>
        <strain evidence="10 11">TC161</strain>
    </source>
</reference>
<keyword evidence="3" id="KW-0809">Transit peptide</keyword>